<sequence length="247" mass="26972">MNRFLVAFLFAFIVGTSPVAAQTIDGGAYFSPITDNVQPLIHGSLFSKSYLEKKGRGTARSRNLPRDAGRATTAGSIPVRFDPAISREVRDEYIASIERSSGTRAARSLGRYYASNDVHALLRKAVSPYGLRIDDFGDVTTAYFAVMWMTANDAPLPGVDEVSGLRMQTHAALADRGRVPDDAVRRQRVAESLMYQTVTLIRVRETAQAAGNRDFLAQLADSAQDAMARQGVDLRALALTDAGFRPR</sequence>
<evidence type="ECO:0000256" key="1">
    <source>
        <dbReference type="SAM" id="SignalP"/>
    </source>
</evidence>
<evidence type="ECO:0000313" key="3">
    <source>
        <dbReference type="Proteomes" id="UP000266313"/>
    </source>
</evidence>
<feature type="chain" id="PRO_5012761297" evidence="1">
    <location>
        <begin position="22"/>
        <end position="247"/>
    </location>
</feature>
<feature type="signal peptide" evidence="1">
    <location>
        <begin position="1"/>
        <end position="21"/>
    </location>
</feature>
<evidence type="ECO:0000313" key="2">
    <source>
        <dbReference type="EMBL" id="BBA35315.1"/>
    </source>
</evidence>
<name>A0A250KUK5_9GAMM</name>
<dbReference type="Proteomes" id="UP000266313">
    <property type="component" value="Chromosome"/>
</dbReference>
<keyword evidence="1" id="KW-0732">Signal</keyword>
<gene>
    <name evidence="2" type="ORF">sS8_3377</name>
</gene>
<dbReference type="KEGG" id="mmai:sS8_3377"/>
<proteinExistence type="predicted"/>
<protein>
    <submittedName>
        <fullName evidence="2">Uncharacterized protein</fullName>
    </submittedName>
</protein>
<dbReference type="EMBL" id="AP017928">
    <property type="protein sequence ID" value="BBA35315.1"/>
    <property type="molecule type" value="Genomic_DNA"/>
</dbReference>
<accession>A0A250KUK5</accession>
<reference evidence="2 3" key="1">
    <citation type="submission" date="2016-12" db="EMBL/GenBank/DDBJ databases">
        <title>Genome sequencing of Methylocaldum marinum.</title>
        <authorList>
            <person name="Takeuchi M."/>
            <person name="Kamagata Y."/>
            <person name="Hiraoka S."/>
            <person name="Oshima K."/>
            <person name="Hattori M."/>
            <person name="Iwasaki W."/>
        </authorList>
    </citation>
    <scope>NUCLEOTIDE SEQUENCE [LARGE SCALE GENOMIC DNA]</scope>
    <source>
        <strain evidence="2 3">S8</strain>
    </source>
</reference>
<organism evidence="2 3">
    <name type="scientific">Methylocaldum marinum</name>
    <dbReference type="NCBI Taxonomy" id="1432792"/>
    <lineage>
        <taxon>Bacteria</taxon>
        <taxon>Pseudomonadati</taxon>
        <taxon>Pseudomonadota</taxon>
        <taxon>Gammaproteobacteria</taxon>
        <taxon>Methylococcales</taxon>
        <taxon>Methylococcaceae</taxon>
        <taxon>Methylocaldum</taxon>
    </lineage>
</organism>
<dbReference type="AlphaFoldDB" id="A0A250KUK5"/>
<dbReference type="OrthoDB" id="5974470at2"/>
<keyword evidence="3" id="KW-1185">Reference proteome</keyword>
<dbReference type="RefSeq" id="WP_145986565.1">
    <property type="nucleotide sequence ID" value="NZ_AP017928.1"/>
</dbReference>